<accession>A0A139MAK1</accession>
<keyword evidence="1" id="KW-0812">Transmembrane</keyword>
<evidence type="ECO:0000313" key="3">
    <source>
        <dbReference type="Proteomes" id="UP000070541"/>
    </source>
</evidence>
<dbReference type="EMBL" id="LQOG01000019">
    <property type="protein sequence ID" value="KXT60866.1"/>
    <property type="molecule type" value="Genomic_DNA"/>
</dbReference>
<reference evidence="2 3" key="1">
    <citation type="submission" date="2016-01" db="EMBL/GenBank/DDBJ databases">
        <title>Highly variable Streptococcus oralis are common among viridans streptococci isolated from primates.</title>
        <authorList>
            <person name="Denapaite D."/>
            <person name="Rieger M."/>
            <person name="Koendgen S."/>
            <person name="Brueckner R."/>
            <person name="Ochigava I."/>
            <person name="Kappeler P."/>
            <person name="Maetz-Rensing K."/>
            <person name="Leendertz F."/>
            <person name="Hakenbeck R."/>
        </authorList>
    </citation>
    <scope>NUCLEOTIDE SEQUENCE [LARGE SCALE GENOMIC DNA]</scope>
    <source>
        <strain evidence="2 3">DD05</strain>
    </source>
</reference>
<protein>
    <recommendedName>
        <fullName evidence="4">Conjugal transfer protein</fullName>
    </recommendedName>
</protein>
<proteinExistence type="predicted"/>
<dbReference type="AlphaFoldDB" id="A0A139MAK1"/>
<dbReference type="PATRIC" id="fig|1303.76.peg.637"/>
<dbReference type="InterPro" id="IPR024735">
    <property type="entry name" value="TcpC"/>
</dbReference>
<evidence type="ECO:0008006" key="4">
    <source>
        <dbReference type="Google" id="ProtNLM"/>
    </source>
</evidence>
<keyword evidence="1" id="KW-0472">Membrane</keyword>
<organism evidence="2 3">
    <name type="scientific">Streptococcus oralis</name>
    <dbReference type="NCBI Taxonomy" id="1303"/>
    <lineage>
        <taxon>Bacteria</taxon>
        <taxon>Bacillati</taxon>
        <taxon>Bacillota</taxon>
        <taxon>Bacilli</taxon>
        <taxon>Lactobacillales</taxon>
        <taxon>Streptococcaceae</taxon>
        <taxon>Streptococcus</taxon>
    </lineage>
</organism>
<dbReference type="CDD" id="cd16386">
    <property type="entry name" value="TcpC_N"/>
    <property type="match status" value="1"/>
</dbReference>
<gene>
    <name evidence="2" type="ORF">SORDD05_00606</name>
</gene>
<dbReference type="Pfam" id="PF12642">
    <property type="entry name" value="TpcC"/>
    <property type="match status" value="1"/>
</dbReference>
<dbReference type="CDD" id="cd16428">
    <property type="entry name" value="TcpC_C"/>
    <property type="match status" value="1"/>
</dbReference>
<sequence>MIRKFKKREKNQERLKKLSDKKVYTPKKINQKSANLIFGSLLIGFVVFVGAAGVLSIKNVSKVKEFEKNQIAKVDNKEIDRRLEQFLDSYVSYYFTYKVGEKDSEENAKRLSEFYGTPPSVKNQGQSKQDMSIVSGRLLMAKDGVAVYAVTYDTKVDNKVQRVSIEFSIPYVEKDGRYYVDGLPWFAPVTDFKSQDVDKEKQLVLTANDGLSENDRKDLVAFIELFFKNYTSSQSNLDLISKNIKTIGGATVKSIDYTYFVKGSDKTLAYVQVTFDVLGTSHSENFSFELRKDKDSYFVDKMEHQIPFDYAKKDKKEN</sequence>
<dbReference type="RefSeq" id="WP_061417045.1">
    <property type="nucleotide sequence ID" value="NZ_KQ969037.1"/>
</dbReference>
<dbReference type="InterPro" id="IPR035628">
    <property type="entry name" value="TcpC_C"/>
</dbReference>
<dbReference type="Proteomes" id="UP000070541">
    <property type="component" value="Unassembled WGS sequence"/>
</dbReference>
<feature type="transmembrane region" description="Helical" evidence="1">
    <location>
        <begin position="36"/>
        <end position="57"/>
    </location>
</feature>
<dbReference type="Gene3D" id="3.10.450.540">
    <property type="match status" value="2"/>
</dbReference>
<evidence type="ECO:0000256" key="1">
    <source>
        <dbReference type="SAM" id="Phobius"/>
    </source>
</evidence>
<keyword evidence="1" id="KW-1133">Transmembrane helix</keyword>
<evidence type="ECO:0000313" key="2">
    <source>
        <dbReference type="EMBL" id="KXT60866.1"/>
    </source>
</evidence>
<name>A0A139MAK1_STROR</name>
<comment type="caution">
    <text evidence="2">The sequence shown here is derived from an EMBL/GenBank/DDBJ whole genome shotgun (WGS) entry which is preliminary data.</text>
</comment>